<dbReference type="PANTHER" id="PTHR36578">
    <property type="entry name" value="CHROMOSOME 15, WHOLE GENOME SHOTGUN SEQUENCE"/>
    <property type="match status" value="1"/>
</dbReference>
<name>A0ABR1SPX6_9PEZI</name>
<gene>
    <name evidence="3" type="ORF">PG991_001526</name>
</gene>
<evidence type="ECO:0000313" key="3">
    <source>
        <dbReference type="EMBL" id="KAK8036389.1"/>
    </source>
</evidence>
<protein>
    <recommendedName>
        <fullName evidence="5">Apple domain-containing protein</fullName>
    </recommendedName>
</protein>
<evidence type="ECO:0000313" key="4">
    <source>
        <dbReference type="Proteomes" id="UP001396898"/>
    </source>
</evidence>
<comment type="caution">
    <text evidence="3">The sequence shown here is derived from an EMBL/GenBank/DDBJ whole genome shotgun (WGS) entry which is preliminary data.</text>
</comment>
<feature type="region of interest" description="Disordered" evidence="1">
    <location>
        <begin position="493"/>
        <end position="514"/>
    </location>
</feature>
<feature type="region of interest" description="Disordered" evidence="1">
    <location>
        <begin position="443"/>
        <end position="474"/>
    </location>
</feature>
<proteinExistence type="predicted"/>
<keyword evidence="2" id="KW-0732">Signal</keyword>
<accession>A0ABR1SPX6</accession>
<evidence type="ECO:0008006" key="5">
    <source>
        <dbReference type="Google" id="ProtNLM"/>
    </source>
</evidence>
<dbReference type="Proteomes" id="UP001396898">
    <property type="component" value="Unassembled WGS sequence"/>
</dbReference>
<dbReference type="PANTHER" id="PTHR36578:SF2">
    <property type="entry name" value="PA14 DOMAIN-CONTAINING PROTEIN"/>
    <property type="match status" value="1"/>
</dbReference>
<feature type="chain" id="PRO_5046579563" description="Apple domain-containing protein" evidence="2">
    <location>
        <begin position="17"/>
        <end position="741"/>
    </location>
</feature>
<sequence>MKTVIIAAALAAVARAQDIDWDAWDSEPKPTPASAPVGGGSEVVPYDGKAAAASAAADITSDLVQAGPQRRRRGIIADNDSIHVNIKRSPCQTQPAGAGPVPSPDTASAFLSYAGFAAQASAAPVPSGYNLAFSNLAASSSAYGYMGYTTLQTYDTALCASKCNAITGCSAINIYFERDPTVEPADTCQDPASTTNIKCVFWGGPVSKDNTKNAGQWRNKFQVVMAGSNGYVSKSIAPQPGYNGPTYLGNAAINAPLDCSGADTYIQPKVFTGGPFDAGLCAAACSAQSAYNLAHPPSDGSKPKTCQFFNTYMLLKNGVPEGQYCSLYTMAWDNSYAKNTGQYRGSDRYTIAYSYTFVNGTDPGKPAIPCNVASASSAIKSASLQPYCSSLLGYTTPVVTATASTTVTVAAGTSTSNVVPLATSVVTSTQLVAVTQVRKRDLPAAAAPTKRCTDDHSLTRRDDAPPLTPNAKNEDGSFVDVIMAPDVVSEPAEGAVTATATATPAGNSTTSTPALARRDAVPSPLANLAADVVSSACSLVATPVTTTSTALTTQTGTVTSGFVQVTITAATSTVLSTTVVTSTTTIMVAASAPTGTIGYLKLNPPANPGAAYALSDSATHMTDNTYFPNLRETFIVTADGYLYSVTNNAYYYLQGTPSLLWWSNTKSRGQAWFDSRRNADGTLTVLLKKDGNAANGYLSFCTKQSRTGDGNSGSGLHVYAVPQPGYYSDCADMQLYIDPVS</sequence>
<keyword evidence="4" id="KW-1185">Reference proteome</keyword>
<feature type="signal peptide" evidence="2">
    <location>
        <begin position="1"/>
        <end position="16"/>
    </location>
</feature>
<reference evidence="3 4" key="1">
    <citation type="submission" date="2023-01" db="EMBL/GenBank/DDBJ databases">
        <title>Analysis of 21 Apiospora genomes using comparative genomics revels a genus with tremendous synthesis potential of carbohydrate active enzymes and secondary metabolites.</title>
        <authorList>
            <person name="Sorensen T."/>
        </authorList>
    </citation>
    <scope>NUCLEOTIDE SEQUENCE [LARGE SCALE GENOMIC DNA]</scope>
    <source>
        <strain evidence="3 4">CBS 20057</strain>
    </source>
</reference>
<feature type="compositionally biased region" description="Basic and acidic residues" evidence="1">
    <location>
        <begin position="451"/>
        <end position="464"/>
    </location>
</feature>
<evidence type="ECO:0000256" key="1">
    <source>
        <dbReference type="SAM" id="MobiDB-lite"/>
    </source>
</evidence>
<dbReference type="EMBL" id="JAQQWI010000004">
    <property type="protein sequence ID" value="KAK8036389.1"/>
    <property type="molecule type" value="Genomic_DNA"/>
</dbReference>
<organism evidence="3 4">
    <name type="scientific">Apiospora marii</name>
    <dbReference type="NCBI Taxonomy" id="335849"/>
    <lineage>
        <taxon>Eukaryota</taxon>
        <taxon>Fungi</taxon>
        <taxon>Dikarya</taxon>
        <taxon>Ascomycota</taxon>
        <taxon>Pezizomycotina</taxon>
        <taxon>Sordariomycetes</taxon>
        <taxon>Xylariomycetidae</taxon>
        <taxon>Amphisphaeriales</taxon>
        <taxon>Apiosporaceae</taxon>
        <taxon>Apiospora</taxon>
    </lineage>
</organism>
<evidence type="ECO:0000256" key="2">
    <source>
        <dbReference type="SAM" id="SignalP"/>
    </source>
</evidence>